<evidence type="ECO:0000256" key="1">
    <source>
        <dbReference type="SAM" id="SignalP"/>
    </source>
</evidence>
<evidence type="ECO:0008006" key="4">
    <source>
        <dbReference type="Google" id="ProtNLM"/>
    </source>
</evidence>
<feature type="chain" id="PRO_5043418393" description="Secreted protein" evidence="1">
    <location>
        <begin position="25"/>
        <end position="92"/>
    </location>
</feature>
<evidence type="ECO:0000313" key="2">
    <source>
        <dbReference type="EMBL" id="KAK7848199.1"/>
    </source>
</evidence>
<dbReference type="EMBL" id="PKMF04000130">
    <property type="protein sequence ID" value="KAK7848199.1"/>
    <property type="molecule type" value="Genomic_DNA"/>
</dbReference>
<protein>
    <recommendedName>
        <fullName evidence="4">Secreted protein</fullName>
    </recommendedName>
</protein>
<dbReference type="Proteomes" id="UP000237347">
    <property type="component" value="Unassembled WGS sequence"/>
</dbReference>
<accession>A0AAW0L9H7</accession>
<evidence type="ECO:0000313" key="3">
    <source>
        <dbReference type="Proteomes" id="UP000237347"/>
    </source>
</evidence>
<reference evidence="2 3" key="1">
    <citation type="journal article" date="2018" name="Sci. Data">
        <title>The draft genome sequence of cork oak.</title>
        <authorList>
            <person name="Ramos A.M."/>
            <person name="Usie A."/>
            <person name="Barbosa P."/>
            <person name="Barros P.M."/>
            <person name="Capote T."/>
            <person name="Chaves I."/>
            <person name="Simoes F."/>
            <person name="Abreu I."/>
            <person name="Carrasquinho I."/>
            <person name="Faro C."/>
            <person name="Guimaraes J.B."/>
            <person name="Mendonca D."/>
            <person name="Nobrega F."/>
            <person name="Rodrigues L."/>
            <person name="Saibo N.J.M."/>
            <person name="Varela M.C."/>
            <person name="Egas C."/>
            <person name="Matos J."/>
            <person name="Miguel C.M."/>
            <person name="Oliveira M.M."/>
            <person name="Ricardo C.P."/>
            <person name="Goncalves S."/>
        </authorList>
    </citation>
    <scope>NUCLEOTIDE SEQUENCE [LARGE SCALE GENOMIC DNA]</scope>
    <source>
        <strain evidence="3">cv. HL8</strain>
    </source>
</reference>
<name>A0AAW0L9H7_QUESU</name>
<keyword evidence="3" id="KW-1185">Reference proteome</keyword>
<comment type="caution">
    <text evidence="2">The sequence shown here is derived from an EMBL/GenBank/DDBJ whole genome shotgun (WGS) entry which is preliminary data.</text>
</comment>
<keyword evidence="1" id="KW-0732">Signal</keyword>
<feature type="signal peptide" evidence="1">
    <location>
        <begin position="1"/>
        <end position="24"/>
    </location>
</feature>
<sequence>MNESFKFHILLLLLVILLPTRSNGESSTCVMVYKEGSAPAVFQSPKCPGWKLSNYASTTTTVTTTITDDPCQLIGDTSRLQKVPRGLHYLCP</sequence>
<dbReference type="AlphaFoldDB" id="A0AAW0L9H7"/>
<gene>
    <name evidence="2" type="ORF">CFP56_005469</name>
</gene>
<organism evidence="2 3">
    <name type="scientific">Quercus suber</name>
    <name type="common">Cork oak</name>
    <dbReference type="NCBI Taxonomy" id="58331"/>
    <lineage>
        <taxon>Eukaryota</taxon>
        <taxon>Viridiplantae</taxon>
        <taxon>Streptophyta</taxon>
        <taxon>Embryophyta</taxon>
        <taxon>Tracheophyta</taxon>
        <taxon>Spermatophyta</taxon>
        <taxon>Magnoliopsida</taxon>
        <taxon>eudicotyledons</taxon>
        <taxon>Gunneridae</taxon>
        <taxon>Pentapetalae</taxon>
        <taxon>rosids</taxon>
        <taxon>fabids</taxon>
        <taxon>Fagales</taxon>
        <taxon>Fagaceae</taxon>
        <taxon>Quercus</taxon>
    </lineage>
</organism>
<proteinExistence type="predicted"/>